<dbReference type="OrthoDB" id="270171at2759"/>
<keyword evidence="8" id="KW-0406">Ion transport</keyword>
<dbReference type="InterPro" id="IPR048938">
    <property type="entry name" value="ATPD_C_fung"/>
</dbReference>
<comment type="subcellular location">
    <subcellularLocation>
        <location evidence="1">Mitochondrion inner membrane</location>
    </subcellularLocation>
</comment>
<sequence length="166" mass="17747">MNFLGRTTRTVGALGFRRFARSYATESTGASDKLRLSFAVPHETLYDNAEVQQVNLSSTAGDMGILANHLATIQQLKPGVVEVVENSTTTKKFFVSGGFATVNPDSSLDINAVEAFPLEHFSIEAIRANLAEAQRISASSATEADRAAARVEVEVLEALQTALGKS</sequence>
<dbReference type="GO" id="GO:0045259">
    <property type="term" value="C:proton-transporting ATP synthase complex"/>
    <property type="evidence" value="ECO:0007669"/>
    <property type="project" value="UniProtKB-KW"/>
</dbReference>
<keyword evidence="6" id="KW-0999">Mitochondrion inner membrane</keyword>
<evidence type="ECO:0000259" key="15">
    <source>
        <dbReference type="Pfam" id="PF21334"/>
    </source>
</evidence>
<keyword evidence="5" id="KW-0375">Hydrogen ion transport</keyword>
<dbReference type="GO" id="GO:0046933">
    <property type="term" value="F:proton-transporting ATP synthase activity, rotational mechanism"/>
    <property type="evidence" value="ECO:0007669"/>
    <property type="project" value="InterPro"/>
</dbReference>
<dbReference type="CDD" id="cd12152">
    <property type="entry name" value="F1-ATPase_delta"/>
    <property type="match status" value="1"/>
</dbReference>
<keyword evidence="7" id="KW-0809">Transit peptide</keyword>
<dbReference type="Pfam" id="PF21334">
    <property type="entry name" value="ATPD_C_fung"/>
    <property type="match status" value="1"/>
</dbReference>
<feature type="domain" description="F1F0-ATP synthase subunit delta C-terminal" evidence="15">
    <location>
        <begin position="121"/>
        <end position="161"/>
    </location>
</feature>
<dbReference type="PANTHER" id="PTHR13822:SF7">
    <property type="entry name" value="ATP SYNTHASE SUBUNIT DELTA, MITOCHONDRIAL"/>
    <property type="match status" value="1"/>
</dbReference>
<dbReference type="Proteomes" id="UP000789572">
    <property type="component" value="Unassembled WGS sequence"/>
</dbReference>
<evidence type="ECO:0000256" key="4">
    <source>
        <dbReference type="ARBA" id="ARBA00022448"/>
    </source>
</evidence>
<dbReference type="SUPFAM" id="SSF51344">
    <property type="entry name" value="Epsilon subunit of F1F0-ATP synthase N-terminal domain"/>
    <property type="match status" value="1"/>
</dbReference>
<dbReference type="GO" id="GO:0005743">
    <property type="term" value="C:mitochondrial inner membrane"/>
    <property type="evidence" value="ECO:0007669"/>
    <property type="project" value="UniProtKB-SubCell"/>
</dbReference>
<accession>A0A9N9EXX1</accession>
<name>A0A9N9EXX1_9GLOM</name>
<feature type="domain" description="ATP synthase F1 complex delta/epsilon subunit N-terminal" evidence="14">
    <location>
        <begin position="35"/>
        <end position="105"/>
    </location>
</feature>
<evidence type="ECO:0000256" key="13">
    <source>
        <dbReference type="ARBA" id="ARBA00031669"/>
    </source>
</evidence>
<dbReference type="Pfam" id="PF02823">
    <property type="entry name" value="ATP-synt_DE_N"/>
    <property type="match status" value="1"/>
</dbReference>
<keyword evidence="4" id="KW-0813">Transport</keyword>
<evidence type="ECO:0000256" key="8">
    <source>
        <dbReference type="ARBA" id="ARBA00023065"/>
    </source>
</evidence>
<evidence type="ECO:0000256" key="7">
    <source>
        <dbReference type="ARBA" id="ARBA00022946"/>
    </source>
</evidence>
<dbReference type="AlphaFoldDB" id="A0A9N9EXX1"/>
<protein>
    <recommendedName>
        <fullName evidence="3">ATP synthase subunit delta, mitochondrial</fullName>
    </recommendedName>
    <alternativeName>
        <fullName evidence="13">F-ATPase delta subunit</fullName>
    </alternativeName>
</protein>
<dbReference type="HAMAP" id="MF_00530">
    <property type="entry name" value="ATP_synth_epsil_bac"/>
    <property type="match status" value="1"/>
</dbReference>
<organism evidence="16 17">
    <name type="scientific">Paraglomus occultum</name>
    <dbReference type="NCBI Taxonomy" id="144539"/>
    <lineage>
        <taxon>Eukaryota</taxon>
        <taxon>Fungi</taxon>
        <taxon>Fungi incertae sedis</taxon>
        <taxon>Mucoromycota</taxon>
        <taxon>Glomeromycotina</taxon>
        <taxon>Glomeromycetes</taxon>
        <taxon>Paraglomerales</taxon>
        <taxon>Paraglomeraceae</taxon>
        <taxon>Paraglomus</taxon>
    </lineage>
</organism>
<dbReference type="InterPro" id="IPR020546">
    <property type="entry name" value="ATP_synth_F1_dsu/esu_N"/>
</dbReference>
<keyword evidence="12" id="KW-0066">ATP synthesis</keyword>
<evidence type="ECO:0000313" key="16">
    <source>
        <dbReference type="EMBL" id="CAG8495772.1"/>
    </source>
</evidence>
<comment type="similarity">
    <text evidence="2">Belongs to the ATPase epsilon chain family.</text>
</comment>
<proteinExistence type="inferred from homology"/>
<evidence type="ECO:0000256" key="2">
    <source>
        <dbReference type="ARBA" id="ARBA00005712"/>
    </source>
</evidence>
<dbReference type="InterPro" id="IPR036771">
    <property type="entry name" value="ATPsynth_dsu/esu_N"/>
</dbReference>
<dbReference type="PANTHER" id="PTHR13822">
    <property type="entry name" value="ATP SYNTHASE DELTA/EPSILON CHAIN"/>
    <property type="match status" value="1"/>
</dbReference>
<comment type="caution">
    <text evidence="16">The sequence shown here is derived from an EMBL/GenBank/DDBJ whole genome shotgun (WGS) entry which is preliminary data.</text>
</comment>
<dbReference type="Gene3D" id="6.10.140.880">
    <property type="match status" value="1"/>
</dbReference>
<evidence type="ECO:0000256" key="9">
    <source>
        <dbReference type="ARBA" id="ARBA00023128"/>
    </source>
</evidence>
<evidence type="ECO:0000256" key="3">
    <source>
        <dbReference type="ARBA" id="ARBA00016960"/>
    </source>
</evidence>
<evidence type="ECO:0000259" key="14">
    <source>
        <dbReference type="Pfam" id="PF02823"/>
    </source>
</evidence>
<dbReference type="InterPro" id="IPR001469">
    <property type="entry name" value="ATP_synth_F1_dsu/esu"/>
</dbReference>
<dbReference type="FunFam" id="2.60.15.10:FF:000003">
    <property type="entry name" value="ATP synthase subunit delta, mitochondrial"/>
    <property type="match status" value="1"/>
</dbReference>
<evidence type="ECO:0000256" key="11">
    <source>
        <dbReference type="ARBA" id="ARBA00023196"/>
    </source>
</evidence>
<evidence type="ECO:0000256" key="5">
    <source>
        <dbReference type="ARBA" id="ARBA00022781"/>
    </source>
</evidence>
<dbReference type="Gene3D" id="2.60.15.10">
    <property type="entry name" value="F0F1 ATP synthase delta/epsilon subunit, N-terminal"/>
    <property type="match status" value="1"/>
</dbReference>
<keyword evidence="9" id="KW-0496">Mitochondrion</keyword>
<keyword evidence="10" id="KW-0472">Membrane</keyword>
<reference evidence="16" key="1">
    <citation type="submission" date="2021-06" db="EMBL/GenBank/DDBJ databases">
        <authorList>
            <person name="Kallberg Y."/>
            <person name="Tangrot J."/>
            <person name="Rosling A."/>
        </authorList>
    </citation>
    <scope>NUCLEOTIDE SEQUENCE</scope>
    <source>
        <strain evidence="16">IA702</strain>
    </source>
</reference>
<keyword evidence="11" id="KW-0139">CF(1)</keyword>
<evidence type="ECO:0000256" key="6">
    <source>
        <dbReference type="ARBA" id="ARBA00022792"/>
    </source>
</evidence>
<gene>
    <name evidence="16" type="ORF">POCULU_LOCUS2312</name>
</gene>
<dbReference type="EMBL" id="CAJVPJ010000209">
    <property type="protein sequence ID" value="CAG8495772.1"/>
    <property type="molecule type" value="Genomic_DNA"/>
</dbReference>
<evidence type="ECO:0000256" key="12">
    <source>
        <dbReference type="ARBA" id="ARBA00023310"/>
    </source>
</evidence>
<evidence type="ECO:0000256" key="1">
    <source>
        <dbReference type="ARBA" id="ARBA00004273"/>
    </source>
</evidence>
<keyword evidence="17" id="KW-1185">Reference proteome</keyword>
<evidence type="ECO:0000313" key="17">
    <source>
        <dbReference type="Proteomes" id="UP000789572"/>
    </source>
</evidence>
<evidence type="ECO:0000256" key="10">
    <source>
        <dbReference type="ARBA" id="ARBA00023136"/>
    </source>
</evidence>